<protein>
    <submittedName>
        <fullName evidence="4">Metallophosphoesterase</fullName>
    </submittedName>
</protein>
<keyword evidence="2" id="KW-0378">Hydrolase</keyword>
<dbReference type="RefSeq" id="WP_260561706.1">
    <property type="nucleotide sequence ID" value="NZ_BAABEC010000189.1"/>
</dbReference>
<dbReference type="Proteomes" id="UP001060261">
    <property type="component" value="Chromosome"/>
</dbReference>
<keyword evidence="5" id="KW-1185">Reference proteome</keyword>
<evidence type="ECO:0000313" key="4">
    <source>
        <dbReference type="EMBL" id="UWX65451.1"/>
    </source>
</evidence>
<dbReference type="SUPFAM" id="SSF56300">
    <property type="entry name" value="Metallo-dependent phosphatases"/>
    <property type="match status" value="1"/>
</dbReference>
<name>A0ABY5YMW8_9DEIO</name>
<dbReference type="PANTHER" id="PTHR31302:SF31">
    <property type="entry name" value="PHOSPHODIESTERASE YAEI"/>
    <property type="match status" value="1"/>
</dbReference>
<dbReference type="EMBL" id="CP104213">
    <property type="protein sequence ID" value="UWX65451.1"/>
    <property type="molecule type" value="Genomic_DNA"/>
</dbReference>
<dbReference type="Gene3D" id="3.60.21.10">
    <property type="match status" value="1"/>
</dbReference>
<dbReference type="Pfam" id="PF00149">
    <property type="entry name" value="Metallophos"/>
    <property type="match status" value="1"/>
</dbReference>
<evidence type="ECO:0000313" key="5">
    <source>
        <dbReference type="Proteomes" id="UP001060261"/>
    </source>
</evidence>
<dbReference type="InterPro" id="IPR029052">
    <property type="entry name" value="Metallo-depent_PP-like"/>
</dbReference>
<accession>A0ABY5YMW8</accession>
<evidence type="ECO:0000259" key="3">
    <source>
        <dbReference type="Pfam" id="PF00149"/>
    </source>
</evidence>
<evidence type="ECO:0000256" key="1">
    <source>
        <dbReference type="ARBA" id="ARBA00022723"/>
    </source>
</evidence>
<organism evidence="4 5">
    <name type="scientific">Deinococcus rubellus</name>
    <dbReference type="NCBI Taxonomy" id="1889240"/>
    <lineage>
        <taxon>Bacteria</taxon>
        <taxon>Thermotogati</taxon>
        <taxon>Deinococcota</taxon>
        <taxon>Deinococci</taxon>
        <taxon>Deinococcales</taxon>
        <taxon>Deinococcaceae</taxon>
        <taxon>Deinococcus</taxon>
    </lineage>
</organism>
<feature type="domain" description="Calcineurin-like phosphoesterase" evidence="3">
    <location>
        <begin position="56"/>
        <end position="227"/>
    </location>
</feature>
<reference evidence="4" key="1">
    <citation type="submission" date="2022-09" db="EMBL/GenBank/DDBJ databases">
        <title>genome sequence of Deinococcus rubellus.</title>
        <authorList>
            <person name="Srinivasan S."/>
        </authorList>
    </citation>
    <scope>NUCLEOTIDE SEQUENCE</scope>
    <source>
        <strain evidence="4">Ant6</strain>
    </source>
</reference>
<dbReference type="PROSITE" id="PS51318">
    <property type="entry name" value="TAT"/>
    <property type="match status" value="1"/>
</dbReference>
<dbReference type="InterPro" id="IPR051158">
    <property type="entry name" value="Metallophosphoesterase_sf"/>
</dbReference>
<gene>
    <name evidence="4" type="ORF">N0D28_07320</name>
</gene>
<sequence>MPLTRRQFLDLTFKRAALGTAGFGILAGGAGLAQAYAPAQLNTHRAGLRGLTRPVRVLLLADLHYGPLIGLGQVRGWIDKALSARADVILLLGDFVDVDLSAQLPHAFLDELGRLSAPLGVWGVWGNHDYSSFGLLSEPNTWPRQRDALTAELAQRRIRILCNEGAMLRPDLFLGGVDDVWGGVPDVPAAVRGALTGAARMVMSHNPDVLADAPPLFDLMLSGHTHGGQVRLPLVGALVVPSRYGQRFAQGWIEGGAAQSPGSKPELAPRGFVSRGLGLTTIPLRNLCPSEIVMLDLHPAG</sequence>
<dbReference type="InterPro" id="IPR006311">
    <property type="entry name" value="TAT_signal"/>
</dbReference>
<dbReference type="InterPro" id="IPR004843">
    <property type="entry name" value="Calcineurin-like_PHP"/>
</dbReference>
<dbReference type="PANTHER" id="PTHR31302">
    <property type="entry name" value="TRANSMEMBRANE PROTEIN WITH METALLOPHOSPHOESTERASE DOMAIN-RELATED"/>
    <property type="match status" value="1"/>
</dbReference>
<keyword evidence="1" id="KW-0479">Metal-binding</keyword>
<proteinExistence type="predicted"/>
<dbReference type="CDD" id="cd07385">
    <property type="entry name" value="MPP_YkuE_C"/>
    <property type="match status" value="1"/>
</dbReference>
<evidence type="ECO:0000256" key="2">
    <source>
        <dbReference type="ARBA" id="ARBA00022801"/>
    </source>
</evidence>